<protein>
    <submittedName>
        <fullName evidence="4">ADP-ribosylglycohydrolase</fullName>
    </submittedName>
</protein>
<evidence type="ECO:0000313" key="4">
    <source>
        <dbReference type="EMBL" id="SFQ19531.1"/>
    </source>
</evidence>
<dbReference type="InterPro" id="IPR036705">
    <property type="entry name" value="Ribosyl_crysJ1_sf"/>
</dbReference>
<dbReference type="InterPro" id="IPR050792">
    <property type="entry name" value="ADP-ribosylglycohydrolase"/>
</dbReference>
<feature type="binding site" evidence="3">
    <location>
        <position position="284"/>
    </location>
    <ligand>
        <name>Mg(2+)</name>
        <dbReference type="ChEBI" id="CHEBI:18420"/>
        <label>1</label>
    </ligand>
</feature>
<dbReference type="PANTHER" id="PTHR16222:SF24">
    <property type="entry name" value="ADP-RIBOSYLHYDROLASE ARH3"/>
    <property type="match status" value="1"/>
</dbReference>
<reference evidence="4 5" key="1">
    <citation type="submission" date="2016-10" db="EMBL/GenBank/DDBJ databases">
        <authorList>
            <person name="de Groot N.N."/>
        </authorList>
    </citation>
    <scope>NUCLEOTIDE SEQUENCE [LARGE SCALE GENOMIC DNA]</scope>
    <source>
        <strain evidence="4 5">DSM 20678</strain>
    </source>
</reference>
<dbReference type="GO" id="GO:0046872">
    <property type="term" value="F:metal ion binding"/>
    <property type="evidence" value="ECO:0007669"/>
    <property type="project" value="UniProtKB-KW"/>
</dbReference>
<evidence type="ECO:0000256" key="1">
    <source>
        <dbReference type="ARBA" id="ARBA00010702"/>
    </source>
</evidence>
<keyword evidence="5" id="KW-1185">Reference proteome</keyword>
<evidence type="ECO:0000256" key="2">
    <source>
        <dbReference type="ARBA" id="ARBA00022801"/>
    </source>
</evidence>
<comment type="cofactor">
    <cofactor evidence="3">
        <name>Mg(2+)</name>
        <dbReference type="ChEBI" id="CHEBI:18420"/>
    </cofactor>
    <text evidence="3">Binds 2 magnesium ions per subunit.</text>
</comment>
<evidence type="ECO:0000313" key="5">
    <source>
        <dbReference type="Proteomes" id="UP000198577"/>
    </source>
</evidence>
<dbReference type="OrthoDB" id="9761704at2"/>
<keyword evidence="2 4" id="KW-0378">Hydrolase</keyword>
<comment type="similarity">
    <text evidence="1">Belongs to the ADP-ribosylglycohydrolase family.</text>
</comment>
<keyword evidence="3" id="KW-0479">Metal-binding</keyword>
<dbReference type="Proteomes" id="UP000198577">
    <property type="component" value="Unassembled WGS sequence"/>
</dbReference>
<dbReference type="AlphaFoldDB" id="A0A1I5WIS3"/>
<proteinExistence type="inferred from homology"/>
<dbReference type="SUPFAM" id="SSF101478">
    <property type="entry name" value="ADP-ribosylglycohydrolase"/>
    <property type="match status" value="1"/>
</dbReference>
<organism evidence="4 5">
    <name type="scientific">Caldicoprobacter faecalis</name>
    <dbReference type="NCBI Taxonomy" id="937334"/>
    <lineage>
        <taxon>Bacteria</taxon>
        <taxon>Bacillati</taxon>
        <taxon>Bacillota</taxon>
        <taxon>Clostridia</taxon>
        <taxon>Caldicoprobacterales</taxon>
        <taxon>Caldicoprobacteraceae</taxon>
        <taxon>Caldicoprobacter</taxon>
    </lineage>
</organism>
<dbReference type="InterPro" id="IPR005502">
    <property type="entry name" value="Ribosyl_crysJ1"/>
</dbReference>
<dbReference type="Pfam" id="PF03747">
    <property type="entry name" value="ADP_ribosyl_GH"/>
    <property type="match status" value="1"/>
</dbReference>
<dbReference type="PANTHER" id="PTHR16222">
    <property type="entry name" value="ADP-RIBOSYLGLYCOHYDROLASE"/>
    <property type="match status" value="1"/>
</dbReference>
<dbReference type="GO" id="GO:0016787">
    <property type="term" value="F:hydrolase activity"/>
    <property type="evidence" value="ECO:0007669"/>
    <property type="project" value="UniProtKB-KW"/>
</dbReference>
<dbReference type="STRING" id="937334.SAMN05444406_11719"/>
<keyword evidence="3" id="KW-0460">Magnesium</keyword>
<name>A0A1I5WIS3_9FIRM</name>
<evidence type="ECO:0000256" key="3">
    <source>
        <dbReference type="PIRSR" id="PIRSR605502-1"/>
    </source>
</evidence>
<feature type="binding site" evidence="3">
    <location>
        <position position="65"/>
    </location>
    <ligand>
        <name>Mg(2+)</name>
        <dbReference type="ChEBI" id="CHEBI:18420"/>
        <label>1</label>
    </ligand>
</feature>
<dbReference type="Gene3D" id="1.10.4080.10">
    <property type="entry name" value="ADP-ribosylation/Crystallin J1"/>
    <property type="match status" value="1"/>
</dbReference>
<feature type="binding site" evidence="3">
    <location>
        <position position="282"/>
    </location>
    <ligand>
        <name>Mg(2+)</name>
        <dbReference type="ChEBI" id="CHEBI:18420"/>
        <label>1</label>
    </ligand>
</feature>
<sequence>MGNKVSLREKFFGCIAGAHIGSAMGAPVEGWTYEMIEEKYGTLDRLLPYEHYNNGWVREPGTTEDGIERQKLMITAIIEKGDRVNAEDVKNAWIKYIKPESVGMVSEPFEATLLAMAKSGIPARDIGRYCDYSGLNSFARSCHPIGLINAGDMGAAKEDVLEVGQLYQTTNSRGLQWAVVTGVAIAAATRPDATVDSVLGAIYDYCHPDIVLCELDRELKRTAGCKDFRELRKAFDSVYNGRGMPYAASYANEVVTKAVCIFRMVNGNTKDAMIAAVNMGRDTDCIAAIAAGISGALTGASSLPQEYIDQVDYATSVNKYTNSQRTLRETADGLYNAWLNRVNKLKKYVEIMDY</sequence>
<dbReference type="EMBL" id="FOXR01000017">
    <property type="protein sequence ID" value="SFQ19531.1"/>
    <property type="molecule type" value="Genomic_DNA"/>
</dbReference>
<gene>
    <name evidence="4" type="ORF">SAMN05444406_11719</name>
</gene>
<accession>A0A1I5WIS3</accession>